<comment type="caution">
    <text evidence="2">The sequence shown here is derived from an EMBL/GenBank/DDBJ whole genome shotgun (WGS) entry which is preliminary data.</text>
</comment>
<feature type="region of interest" description="Disordered" evidence="1">
    <location>
        <begin position="199"/>
        <end position="232"/>
    </location>
</feature>
<dbReference type="InterPro" id="IPR015943">
    <property type="entry name" value="WD40/YVTN_repeat-like_dom_sf"/>
</dbReference>
<dbReference type="RefSeq" id="XP_028868547.1">
    <property type="nucleotide sequence ID" value="XM_029012714.1"/>
</dbReference>
<protein>
    <submittedName>
        <fullName evidence="2">Dynein intermediate chain 2, putative</fullName>
    </submittedName>
</protein>
<name>A0A2H6KH38_9APIC</name>
<dbReference type="EMBL" id="BDSA01000004">
    <property type="protein sequence ID" value="GBE62304.1"/>
    <property type="molecule type" value="Genomic_DNA"/>
</dbReference>
<dbReference type="OrthoDB" id="24670at2759"/>
<keyword evidence="3" id="KW-1185">Reference proteome</keyword>
<sequence>MTCGTPYGDLYVLDAFMPSYNRIDMGRIRRSVTGMAVGGLESRKEQSDMTCTASYRRSHHTAKQLTVERYSKLFKSGITCIEFHPRLPSLSAVGLDDGSVHLLFIEGENLVVKKTLRLLTFNQPVEQIEWLLVKGEKTEGKANARSTSFVDRIWRILSRAAYHSLLIGRANKHVKFVRVERNPRVFNFFSSVVEKPDRAEKDCDSKGMQPSNAQADRKAGKRQSNKMAESDEAVKCETDGELVLISVVKWPQPGYFEEELEYPTLTNFCLVQESLGVVTHHTNGVYMQIYTPTEVDSNIKFVKFEKQICLRIEGFPTAIQISPKQYNQMRRYLDTNNAHMFTLNGEKCLNALGEFIAIGSDNGSVYVTSMLHIYNRARASMIEATGKTNIANANNTDATENPSNTVTTTAQNQDAGCHSCDEEHKVADVTVCDRDDHSSLANGNENDRYYDVELASLNVGGALKCLRWGLIWNDYVRQPHLVAPDRCCCSDDIRFFLTAHTREHVEILQLAKRDGTLSLESSGLIDLQGSTVHWVEDTIPNDMTLMIATKNGLERFTWERPHRTSTQLSVVNELQTSI</sequence>
<organism evidence="2 3">
    <name type="scientific">Babesia ovata</name>
    <dbReference type="NCBI Taxonomy" id="189622"/>
    <lineage>
        <taxon>Eukaryota</taxon>
        <taxon>Sar</taxon>
        <taxon>Alveolata</taxon>
        <taxon>Apicomplexa</taxon>
        <taxon>Aconoidasida</taxon>
        <taxon>Piroplasmida</taxon>
        <taxon>Babesiidae</taxon>
        <taxon>Babesia</taxon>
    </lineage>
</organism>
<dbReference type="VEuPathDB" id="PiroplasmaDB:BOVATA_037970"/>
<dbReference type="Gene3D" id="2.130.10.10">
    <property type="entry name" value="YVTN repeat-like/Quinoprotein amine dehydrogenase"/>
    <property type="match status" value="1"/>
</dbReference>
<accession>A0A2H6KH38</accession>
<evidence type="ECO:0000256" key="1">
    <source>
        <dbReference type="SAM" id="MobiDB-lite"/>
    </source>
</evidence>
<reference evidence="2 3" key="1">
    <citation type="journal article" date="2017" name="BMC Genomics">
        <title>Whole-genome assembly of Babesia ovata and comparative genomics between closely related pathogens.</title>
        <authorList>
            <person name="Yamagishi J."/>
            <person name="Asada M."/>
            <person name="Hakimi H."/>
            <person name="Tanaka T.Q."/>
            <person name="Sugimoto C."/>
            <person name="Kawazu S."/>
        </authorList>
    </citation>
    <scope>NUCLEOTIDE SEQUENCE [LARGE SCALE GENOMIC DNA]</scope>
    <source>
        <strain evidence="2 3">Miyake</strain>
    </source>
</reference>
<evidence type="ECO:0000313" key="3">
    <source>
        <dbReference type="Proteomes" id="UP000236319"/>
    </source>
</evidence>
<proteinExistence type="predicted"/>
<dbReference type="SUPFAM" id="SSF50978">
    <property type="entry name" value="WD40 repeat-like"/>
    <property type="match status" value="1"/>
</dbReference>
<evidence type="ECO:0000313" key="2">
    <source>
        <dbReference type="EMBL" id="GBE62304.1"/>
    </source>
</evidence>
<gene>
    <name evidence="2" type="ORF">BOVATA_037970</name>
</gene>
<dbReference type="AlphaFoldDB" id="A0A2H6KH38"/>
<dbReference type="GeneID" id="39876074"/>
<dbReference type="Proteomes" id="UP000236319">
    <property type="component" value="Unassembled WGS sequence"/>
</dbReference>
<dbReference type="InterPro" id="IPR036322">
    <property type="entry name" value="WD40_repeat_dom_sf"/>
</dbReference>